<dbReference type="EMBL" id="JABCRI010000002">
    <property type="protein sequence ID" value="KAF8411581.1"/>
    <property type="molecule type" value="Genomic_DNA"/>
</dbReference>
<protein>
    <recommendedName>
        <fullName evidence="2">MRN complex-interacting protein N-terminal domain-containing protein</fullName>
    </recommendedName>
</protein>
<dbReference type="OrthoDB" id="5960226at2759"/>
<dbReference type="AlphaFoldDB" id="A0A834ZQM2"/>
<dbReference type="InterPro" id="IPR049472">
    <property type="entry name" value="MRNIP_N"/>
</dbReference>
<dbReference type="PANTHER" id="PTHR15863">
    <property type="entry name" value="MRN COMPLEX-INTERACTING PROTEIN"/>
    <property type="match status" value="1"/>
</dbReference>
<organism evidence="3 4">
    <name type="scientific">Tetracentron sinense</name>
    <name type="common">Spur-leaf</name>
    <dbReference type="NCBI Taxonomy" id="13715"/>
    <lineage>
        <taxon>Eukaryota</taxon>
        <taxon>Viridiplantae</taxon>
        <taxon>Streptophyta</taxon>
        <taxon>Embryophyta</taxon>
        <taxon>Tracheophyta</taxon>
        <taxon>Spermatophyta</taxon>
        <taxon>Magnoliopsida</taxon>
        <taxon>Trochodendrales</taxon>
        <taxon>Trochodendraceae</taxon>
        <taxon>Tetracentron</taxon>
    </lineage>
</organism>
<evidence type="ECO:0000259" key="2">
    <source>
        <dbReference type="Pfam" id="PF15749"/>
    </source>
</evidence>
<reference evidence="3 4" key="1">
    <citation type="submission" date="2020-04" db="EMBL/GenBank/DDBJ databases">
        <title>Plant Genome Project.</title>
        <authorList>
            <person name="Zhang R.-G."/>
        </authorList>
    </citation>
    <scope>NUCLEOTIDE SEQUENCE [LARGE SCALE GENOMIC DNA]</scope>
    <source>
        <strain evidence="3">YNK0</strain>
        <tissue evidence="3">Leaf</tissue>
    </source>
</reference>
<dbReference type="GO" id="GO:0005634">
    <property type="term" value="C:nucleus"/>
    <property type="evidence" value="ECO:0007669"/>
    <property type="project" value="TreeGrafter"/>
</dbReference>
<sequence>MVFLKKLGHFRFGIGVKDQGPKVKQQKKSNNKWNCVICNQKQSVRKVFAQGFMANDVRKFVQAFNMSRHFSEENKDQTLTLPSQEFDNNSSIHKKRRTDWTEFIDPDDDDDANQEEETGFLLEPKIVTELTKETFKKPKLKNYTAGLNNAQVNKPFMPIPSKRISNHPIIYQEKEEPRKCQPAIAKESSKWSDYFTQDDDDLPLERGRELPDPLWPWSQGVVDTQFKDQRVEDEVHPDFK</sequence>
<feature type="domain" description="MRN complex-interacting protein N-terminal" evidence="2">
    <location>
        <begin position="22"/>
        <end position="97"/>
    </location>
</feature>
<evidence type="ECO:0000313" key="3">
    <source>
        <dbReference type="EMBL" id="KAF8411581.1"/>
    </source>
</evidence>
<evidence type="ECO:0000256" key="1">
    <source>
        <dbReference type="SAM" id="MobiDB-lite"/>
    </source>
</evidence>
<dbReference type="GO" id="GO:0007095">
    <property type="term" value="P:mitotic G2 DNA damage checkpoint signaling"/>
    <property type="evidence" value="ECO:0007669"/>
    <property type="project" value="TreeGrafter"/>
</dbReference>
<evidence type="ECO:0000313" key="4">
    <source>
        <dbReference type="Proteomes" id="UP000655225"/>
    </source>
</evidence>
<dbReference type="GO" id="GO:0003682">
    <property type="term" value="F:chromatin binding"/>
    <property type="evidence" value="ECO:0007669"/>
    <property type="project" value="TreeGrafter"/>
</dbReference>
<feature type="region of interest" description="Disordered" evidence="1">
    <location>
        <begin position="185"/>
        <end position="216"/>
    </location>
</feature>
<gene>
    <name evidence="3" type="ORF">HHK36_004137</name>
</gene>
<name>A0A834ZQM2_TETSI</name>
<dbReference type="OMA" id="MKCELAI"/>
<proteinExistence type="predicted"/>
<dbReference type="Proteomes" id="UP000655225">
    <property type="component" value="Unassembled WGS sequence"/>
</dbReference>
<accession>A0A834ZQM2</accession>
<keyword evidence="4" id="KW-1185">Reference proteome</keyword>
<comment type="caution">
    <text evidence="3">The sequence shown here is derived from an EMBL/GenBank/DDBJ whole genome shotgun (WGS) entry which is preliminary data.</text>
</comment>
<dbReference type="Pfam" id="PF15749">
    <property type="entry name" value="MRNIP"/>
    <property type="match status" value="1"/>
</dbReference>
<dbReference type="PANTHER" id="PTHR15863:SF2">
    <property type="entry name" value="MRN COMPLEX-INTERACTING PROTEIN"/>
    <property type="match status" value="1"/>
</dbReference>
<dbReference type="InterPro" id="IPR032739">
    <property type="entry name" value="MRNIP"/>
</dbReference>